<feature type="domain" description="Molybdopterin-guanine dinucleotide biosynthesis protein B (MobB)" evidence="1">
    <location>
        <begin position="7"/>
        <end position="138"/>
    </location>
</feature>
<dbReference type="AlphaFoldDB" id="W4QWC9"/>
<dbReference type="SUPFAM" id="SSF52540">
    <property type="entry name" value="P-loop containing nucleoside triphosphate hydrolases"/>
    <property type="match status" value="1"/>
</dbReference>
<gene>
    <name evidence="2" type="ORF">JCM9157_3380</name>
</gene>
<dbReference type="InterPro" id="IPR052539">
    <property type="entry name" value="MGD_biosynthesis_adapter"/>
</dbReference>
<dbReference type="STRING" id="1236973.JCM9157_3380"/>
<dbReference type="CDD" id="cd03116">
    <property type="entry name" value="MobB"/>
    <property type="match status" value="1"/>
</dbReference>
<comment type="caution">
    <text evidence="2">The sequence shown here is derived from an EMBL/GenBank/DDBJ whole genome shotgun (WGS) entry which is preliminary data.</text>
</comment>
<dbReference type="RefSeq" id="WP_235715031.1">
    <property type="nucleotide sequence ID" value="NZ_BAUV01000030.1"/>
</dbReference>
<dbReference type="NCBIfam" id="TIGR00176">
    <property type="entry name" value="mobB"/>
    <property type="match status" value="1"/>
</dbReference>
<dbReference type="Proteomes" id="UP000018896">
    <property type="component" value="Unassembled WGS sequence"/>
</dbReference>
<dbReference type="GO" id="GO:0006777">
    <property type="term" value="P:Mo-molybdopterin cofactor biosynthetic process"/>
    <property type="evidence" value="ECO:0007669"/>
    <property type="project" value="InterPro"/>
</dbReference>
<dbReference type="GO" id="GO:0005525">
    <property type="term" value="F:GTP binding"/>
    <property type="evidence" value="ECO:0007669"/>
    <property type="project" value="InterPro"/>
</dbReference>
<evidence type="ECO:0000313" key="3">
    <source>
        <dbReference type="Proteomes" id="UP000018896"/>
    </source>
</evidence>
<keyword evidence="3" id="KW-1185">Reference proteome</keyword>
<reference evidence="2 3" key="1">
    <citation type="journal article" date="2014" name="Genome Announc.">
        <title>Draft Genome Sequences of Three Alkaliphilic Bacillus Strains, Bacillus wakoensis JCM 9140T, Bacillus akibai JCM 9157T, and Bacillus hemicellulosilyticus JCM 9152T.</title>
        <authorList>
            <person name="Yuki M."/>
            <person name="Oshima K."/>
            <person name="Suda W."/>
            <person name="Oshida Y."/>
            <person name="Kitamura K."/>
            <person name="Iida T."/>
            <person name="Hattori M."/>
            <person name="Ohkuma M."/>
        </authorList>
    </citation>
    <scope>NUCLEOTIDE SEQUENCE [LARGE SCALE GENOMIC DNA]</scope>
    <source>
        <strain evidence="2 3">JCM 9157</strain>
    </source>
</reference>
<dbReference type="PANTHER" id="PTHR40072">
    <property type="entry name" value="MOLYBDOPTERIN-GUANINE DINUCLEOTIDE BIOSYNTHESIS ADAPTER PROTEIN-RELATED"/>
    <property type="match status" value="1"/>
</dbReference>
<dbReference type="InterPro" id="IPR027417">
    <property type="entry name" value="P-loop_NTPase"/>
</dbReference>
<protein>
    <submittedName>
        <fullName evidence="2">Molybdopterin-guanine dinucleotide biosynthesis protein MobB</fullName>
    </submittedName>
</protein>
<name>W4QWC9_HALA3</name>
<proteinExistence type="predicted"/>
<dbReference type="Pfam" id="PF03205">
    <property type="entry name" value="MobB"/>
    <property type="match status" value="1"/>
</dbReference>
<dbReference type="InterPro" id="IPR004435">
    <property type="entry name" value="MobB_dom"/>
</dbReference>
<accession>W4QWC9</accession>
<organism evidence="2 3">
    <name type="scientific">Halalkalibacter akibai (strain ATCC 43226 / DSM 21942 / CIP 109018 / JCM 9157 / 1139)</name>
    <name type="common">Bacillus akibai</name>
    <dbReference type="NCBI Taxonomy" id="1236973"/>
    <lineage>
        <taxon>Bacteria</taxon>
        <taxon>Bacillati</taxon>
        <taxon>Bacillota</taxon>
        <taxon>Bacilli</taxon>
        <taxon>Bacillales</taxon>
        <taxon>Bacillaceae</taxon>
        <taxon>Halalkalibacter</taxon>
    </lineage>
</organism>
<evidence type="ECO:0000313" key="2">
    <source>
        <dbReference type="EMBL" id="GAE36222.1"/>
    </source>
</evidence>
<sequence length="169" mass="19396">MGQHCRILQVVGYQNSGKTTLMEKLIRSCSERGWQTASVKHHGHMTPQKREITLKDSERHHQAGAFMTTVEGGGSLQLHVKNQTWSLPKLLELHKLFEPDVILVEGFKKESFPKVVLLRGEEDLELLQHVDHVLCVIAWEPLKVESSAYPIYHIKDESGYLNFILKEME</sequence>
<dbReference type="Gene3D" id="3.40.50.300">
    <property type="entry name" value="P-loop containing nucleotide triphosphate hydrolases"/>
    <property type="match status" value="1"/>
</dbReference>
<dbReference type="EMBL" id="BAUV01000030">
    <property type="protein sequence ID" value="GAE36222.1"/>
    <property type="molecule type" value="Genomic_DNA"/>
</dbReference>
<dbReference type="eggNOG" id="COG1763">
    <property type="taxonomic scope" value="Bacteria"/>
</dbReference>
<dbReference type="PANTHER" id="PTHR40072:SF1">
    <property type="entry name" value="MOLYBDOPTERIN-GUANINE DINUCLEOTIDE BIOSYNTHESIS ADAPTER PROTEIN"/>
    <property type="match status" value="1"/>
</dbReference>
<evidence type="ECO:0000259" key="1">
    <source>
        <dbReference type="Pfam" id="PF03205"/>
    </source>
</evidence>